<dbReference type="GeneID" id="20240507"/>
<proteinExistence type="predicted"/>
<organism evidence="2 3">
    <name type="scientific">Lottia gigantea</name>
    <name type="common">Giant owl limpet</name>
    <dbReference type="NCBI Taxonomy" id="225164"/>
    <lineage>
        <taxon>Eukaryota</taxon>
        <taxon>Metazoa</taxon>
        <taxon>Spiralia</taxon>
        <taxon>Lophotrochozoa</taxon>
        <taxon>Mollusca</taxon>
        <taxon>Gastropoda</taxon>
        <taxon>Patellogastropoda</taxon>
        <taxon>Lottioidea</taxon>
        <taxon>Lottiidae</taxon>
        <taxon>Lottia</taxon>
    </lineage>
</organism>
<name>V3ZZS4_LOTGI</name>
<dbReference type="Proteomes" id="UP000030746">
    <property type="component" value="Unassembled WGS sequence"/>
</dbReference>
<sequence>MIPSEYIEPEVSQASVADPEPGPSTTPAVKCRLEQELCHQGSIVATGIEVRNQEIVHGVEVTVHERVFQIISDHDKQHIPERGNPFEEPLQKDTTESDMFYMNKNLFGKIEL</sequence>
<dbReference type="KEGG" id="lgi:LOTGIDRAFT_167019"/>
<dbReference type="AlphaFoldDB" id="V3ZZS4"/>
<keyword evidence="3" id="KW-1185">Reference proteome</keyword>
<dbReference type="CTD" id="20240507"/>
<dbReference type="EMBL" id="KB203049">
    <property type="protein sequence ID" value="ESO86501.1"/>
    <property type="molecule type" value="Genomic_DNA"/>
</dbReference>
<evidence type="ECO:0000256" key="1">
    <source>
        <dbReference type="SAM" id="MobiDB-lite"/>
    </source>
</evidence>
<evidence type="ECO:0000313" key="3">
    <source>
        <dbReference type="Proteomes" id="UP000030746"/>
    </source>
</evidence>
<dbReference type="HOGENOM" id="CLU_2148692_0_0_1"/>
<protein>
    <submittedName>
        <fullName evidence="2">Uncharacterized protein</fullName>
    </submittedName>
</protein>
<feature type="region of interest" description="Disordered" evidence="1">
    <location>
        <begin position="1"/>
        <end position="27"/>
    </location>
</feature>
<reference evidence="2 3" key="1">
    <citation type="journal article" date="2013" name="Nature">
        <title>Insights into bilaterian evolution from three spiralian genomes.</title>
        <authorList>
            <person name="Simakov O."/>
            <person name="Marletaz F."/>
            <person name="Cho S.J."/>
            <person name="Edsinger-Gonzales E."/>
            <person name="Havlak P."/>
            <person name="Hellsten U."/>
            <person name="Kuo D.H."/>
            <person name="Larsson T."/>
            <person name="Lv J."/>
            <person name="Arendt D."/>
            <person name="Savage R."/>
            <person name="Osoegawa K."/>
            <person name="de Jong P."/>
            <person name="Grimwood J."/>
            <person name="Chapman J.A."/>
            <person name="Shapiro H."/>
            <person name="Aerts A."/>
            <person name="Otillar R.P."/>
            <person name="Terry A.Y."/>
            <person name="Boore J.L."/>
            <person name="Grigoriev I.V."/>
            <person name="Lindberg D.R."/>
            <person name="Seaver E.C."/>
            <person name="Weisblat D.A."/>
            <person name="Putnam N.H."/>
            <person name="Rokhsar D.S."/>
        </authorList>
    </citation>
    <scope>NUCLEOTIDE SEQUENCE [LARGE SCALE GENOMIC DNA]</scope>
</reference>
<gene>
    <name evidence="2" type="ORF">LOTGIDRAFT_167019</name>
</gene>
<evidence type="ECO:0000313" key="2">
    <source>
        <dbReference type="EMBL" id="ESO86501.1"/>
    </source>
</evidence>
<dbReference type="RefSeq" id="XP_009062738.1">
    <property type="nucleotide sequence ID" value="XM_009064490.1"/>
</dbReference>
<accession>V3ZZS4</accession>